<gene>
    <name evidence="1" type="ORF">RBSH_05392</name>
</gene>
<dbReference type="AlphaFoldDB" id="K5D970"/>
<dbReference type="EMBL" id="AMCW01000150">
    <property type="protein sequence ID" value="EKJ99343.1"/>
    <property type="molecule type" value="Genomic_DNA"/>
</dbReference>
<comment type="caution">
    <text evidence="1">The sequence shown here is derived from an EMBL/GenBank/DDBJ whole genome shotgun (WGS) entry which is preliminary data.</text>
</comment>
<dbReference type="PATRIC" id="fig|993517.3.peg.5836"/>
<dbReference type="Proteomes" id="UP000007993">
    <property type="component" value="Unassembled WGS sequence"/>
</dbReference>
<reference evidence="1 2" key="1">
    <citation type="journal article" date="2013" name="Mar. Genomics">
        <title>Expression of sulfatases in Rhodopirellula baltica and the diversity of sulfatases in the genus Rhodopirellula.</title>
        <authorList>
            <person name="Wegner C.E."/>
            <person name="Richter-Heitmann T."/>
            <person name="Klindworth A."/>
            <person name="Klockow C."/>
            <person name="Richter M."/>
            <person name="Achstetter T."/>
            <person name="Glockner F.O."/>
            <person name="Harder J."/>
        </authorList>
    </citation>
    <scope>NUCLEOTIDE SEQUENCE [LARGE SCALE GENOMIC DNA]</scope>
    <source>
        <strain evidence="1 2">SH28</strain>
    </source>
</reference>
<evidence type="ECO:0000313" key="1">
    <source>
        <dbReference type="EMBL" id="EKJ99343.1"/>
    </source>
</evidence>
<name>K5D970_RHOBT</name>
<proteinExistence type="predicted"/>
<organism evidence="1 2">
    <name type="scientific">Rhodopirellula baltica SH28</name>
    <dbReference type="NCBI Taxonomy" id="993517"/>
    <lineage>
        <taxon>Bacteria</taxon>
        <taxon>Pseudomonadati</taxon>
        <taxon>Planctomycetota</taxon>
        <taxon>Planctomycetia</taxon>
        <taxon>Pirellulales</taxon>
        <taxon>Pirellulaceae</taxon>
        <taxon>Rhodopirellula</taxon>
    </lineage>
</organism>
<accession>K5D970</accession>
<evidence type="ECO:0000313" key="2">
    <source>
        <dbReference type="Proteomes" id="UP000007993"/>
    </source>
</evidence>
<protein>
    <submittedName>
        <fullName evidence="1">Uncharacterized protein</fullName>
    </submittedName>
</protein>
<dbReference type="RefSeq" id="WP_007334772.1">
    <property type="nucleotide sequence ID" value="NZ_AMCW01000150.1"/>
</dbReference>
<sequence length="57" mass="6448">MMLLASESSETITVDQIVPNEKYSKSGKLTTFMVGQRYMPCERLLVAKVTHELDQAE</sequence>